<dbReference type="FunFam" id="2.10.25.10:FF:000005">
    <property type="entry name" value="Fibrillin 2"/>
    <property type="match status" value="1"/>
</dbReference>
<dbReference type="CDD" id="cd00033">
    <property type="entry name" value="CCP"/>
    <property type="match status" value="1"/>
</dbReference>
<dbReference type="SUPFAM" id="SSF57535">
    <property type="entry name" value="Complement control module/SCR domain"/>
    <property type="match status" value="2"/>
</dbReference>
<dbReference type="Pfam" id="PF07645">
    <property type="entry name" value="EGF_CA"/>
    <property type="match status" value="4"/>
</dbReference>
<keyword evidence="3" id="KW-0677">Repeat</keyword>
<feature type="compositionally biased region" description="Basic and acidic residues" evidence="7">
    <location>
        <begin position="181"/>
        <end position="190"/>
    </location>
</feature>
<dbReference type="CDD" id="cd00054">
    <property type="entry name" value="EGF_CA"/>
    <property type="match status" value="4"/>
</dbReference>
<dbReference type="PROSITE" id="PS01186">
    <property type="entry name" value="EGF_2"/>
    <property type="match status" value="1"/>
</dbReference>
<evidence type="ECO:0000256" key="4">
    <source>
        <dbReference type="ARBA" id="ARBA00023157"/>
    </source>
</evidence>
<dbReference type="GeneID" id="107272587"/>
<feature type="domain" description="HYR" evidence="8">
    <location>
        <begin position="988"/>
        <end position="1067"/>
    </location>
</feature>
<keyword evidence="5" id="KW-0325">Glycoprotein</keyword>
<evidence type="ECO:0000256" key="3">
    <source>
        <dbReference type="ARBA" id="ARBA00022737"/>
    </source>
</evidence>
<comment type="caution">
    <text evidence="6">Lacks conserved residue(s) required for the propagation of feature annotation.</text>
</comment>
<dbReference type="SMART" id="SM00179">
    <property type="entry name" value="EGF_CA"/>
    <property type="match status" value="5"/>
</dbReference>
<name>A0AAJ7C9N1_CEPCN</name>
<dbReference type="Pfam" id="PF14670">
    <property type="entry name" value="FXa_inhibition"/>
    <property type="match status" value="1"/>
</dbReference>
<keyword evidence="1" id="KW-0245">EGF-like domain</keyword>
<keyword evidence="10" id="KW-1185">Reference proteome</keyword>
<gene>
    <name evidence="11" type="primary">LOC107272587</name>
</gene>
<feature type="compositionally biased region" description="Basic residues" evidence="7">
    <location>
        <begin position="229"/>
        <end position="244"/>
    </location>
</feature>
<feature type="compositionally biased region" description="Basic residues" evidence="7">
    <location>
        <begin position="137"/>
        <end position="154"/>
    </location>
</feature>
<dbReference type="KEGG" id="ccin:107272587"/>
<proteinExistence type="predicted"/>
<organism evidence="10 11">
    <name type="scientific">Cephus cinctus</name>
    <name type="common">Wheat stem sawfly</name>
    <dbReference type="NCBI Taxonomy" id="211228"/>
    <lineage>
        <taxon>Eukaryota</taxon>
        <taxon>Metazoa</taxon>
        <taxon>Ecdysozoa</taxon>
        <taxon>Arthropoda</taxon>
        <taxon>Hexapoda</taxon>
        <taxon>Insecta</taxon>
        <taxon>Pterygota</taxon>
        <taxon>Neoptera</taxon>
        <taxon>Endopterygota</taxon>
        <taxon>Hymenoptera</taxon>
        <taxon>Cephoidea</taxon>
        <taxon>Cephidae</taxon>
        <taxon>Cephus</taxon>
    </lineage>
</organism>
<dbReference type="InterPro" id="IPR001881">
    <property type="entry name" value="EGF-like_Ca-bd_dom"/>
</dbReference>
<evidence type="ECO:0000259" key="9">
    <source>
        <dbReference type="PROSITE" id="PS50923"/>
    </source>
</evidence>
<dbReference type="Pfam" id="PF02494">
    <property type="entry name" value="HYR"/>
    <property type="match status" value="1"/>
</dbReference>
<evidence type="ECO:0000256" key="5">
    <source>
        <dbReference type="ARBA" id="ARBA00023180"/>
    </source>
</evidence>
<dbReference type="InterPro" id="IPR035976">
    <property type="entry name" value="Sushi/SCR/CCP_sf"/>
</dbReference>
<dbReference type="PROSITE" id="PS50825">
    <property type="entry name" value="HYR"/>
    <property type="match status" value="1"/>
</dbReference>
<dbReference type="PANTHER" id="PTHR24034">
    <property type="entry name" value="EGF-LIKE DOMAIN-CONTAINING PROTEIN"/>
    <property type="match status" value="1"/>
</dbReference>
<dbReference type="InterPro" id="IPR049883">
    <property type="entry name" value="NOTCH1_EGF-like"/>
</dbReference>
<dbReference type="SMART" id="SM00032">
    <property type="entry name" value="CCP"/>
    <property type="match status" value="2"/>
</dbReference>
<evidence type="ECO:0000256" key="6">
    <source>
        <dbReference type="PROSITE-ProRule" id="PRU00302"/>
    </source>
</evidence>
<dbReference type="GO" id="GO:0005509">
    <property type="term" value="F:calcium ion binding"/>
    <property type="evidence" value="ECO:0007669"/>
    <property type="project" value="InterPro"/>
</dbReference>
<evidence type="ECO:0000256" key="2">
    <source>
        <dbReference type="ARBA" id="ARBA00022729"/>
    </source>
</evidence>
<dbReference type="InterPro" id="IPR050751">
    <property type="entry name" value="ECM_structural_protein"/>
</dbReference>
<evidence type="ECO:0000313" key="11">
    <source>
        <dbReference type="RefSeq" id="XP_015605363.1"/>
    </source>
</evidence>
<dbReference type="Proteomes" id="UP000694920">
    <property type="component" value="Unplaced"/>
</dbReference>
<feature type="domain" description="Sushi" evidence="9">
    <location>
        <begin position="846"/>
        <end position="905"/>
    </location>
</feature>
<evidence type="ECO:0000256" key="7">
    <source>
        <dbReference type="SAM" id="MobiDB-lite"/>
    </source>
</evidence>
<dbReference type="AlphaFoldDB" id="A0AAJ7C9N1"/>
<dbReference type="InterPro" id="IPR000436">
    <property type="entry name" value="Sushi_SCR_CCP_dom"/>
</dbReference>
<keyword evidence="4" id="KW-1015">Disulfide bond</keyword>
<reference evidence="11" key="1">
    <citation type="submission" date="2025-08" db="UniProtKB">
        <authorList>
            <consortium name="RefSeq"/>
        </authorList>
    </citation>
    <scope>IDENTIFICATION</scope>
</reference>
<dbReference type="SMART" id="SM00181">
    <property type="entry name" value="EGF"/>
    <property type="match status" value="6"/>
</dbReference>
<dbReference type="Gene3D" id="2.10.25.10">
    <property type="entry name" value="Laminin"/>
    <property type="match status" value="6"/>
</dbReference>
<dbReference type="FunFam" id="2.10.25.10:FF:000037">
    <property type="entry name" value="Signal peptide, CUB domain and EGF-like domain-containing 2"/>
    <property type="match status" value="1"/>
</dbReference>
<dbReference type="InterPro" id="IPR000742">
    <property type="entry name" value="EGF"/>
</dbReference>
<keyword evidence="2" id="KW-0732">Signal</keyword>
<evidence type="ECO:0000259" key="8">
    <source>
        <dbReference type="PROSITE" id="PS50825"/>
    </source>
</evidence>
<evidence type="ECO:0000256" key="1">
    <source>
        <dbReference type="ARBA" id="ARBA00022536"/>
    </source>
</evidence>
<feature type="region of interest" description="Disordered" evidence="7">
    <location>
        <begin position="113"/>
        <end position="246"/>
    </location>
</feature>
<sequence length="1068" mass="118742">MCTEGVIISTGKSTSILPLLLIIGIVITCGLCQNAEPFRSIERKSLSRMDEDYVTEANRKLFNWDAAPVEEKPLNESKGTLLAGSTVEAKTEVVPGGNGNKDVISLVSQTTVGTTSYHPRNVTTISESGRIKDGRRGSHKKRRRNKDLRRKGSRSRGNEPELQAEILRSSKRNESSVALNEIKRRVEGRGRKGQGKYKLGNRGRQKTRIRTGSKVSGGKFENAKLQMERRRRNRERRRRRRGRKFRENKALRGIKNTQVDRPAPAALLLGKDGGTGWDEEFANINKSDARIKSVDWEVPSSTLNSTSSVIELELPSLGTGAPSTPRRTIFPMDEVDETMEKELSKEVRKDVSRSYTRMLDPYEDQMNIEESARAFKKRLEGLEGARFDAEKMLGYSRSENDLPNLDLGQDVLAKSLKDYNNYITSKLEAAKLSEMQYKEDGVFGPDQNGTGLMADTPLSAVSFIRDIPRAPILIQDEPTTTTSSDAENLHGDLSCINGTFLPAPLAWHALIKYVKSSIPGHEYLEADYECTPGFYMVSKNSRLLCQNRQWIGRLPKCKIRQSPGNVCADSSCDQVCKEVDGIAQCSCYKGFRLEDDRCIDVNECEDNNGACEYKCINTPGSYRCECPAGMRQGENRYTCMDINECLLNNGHGPCQDTCRNLEGSYQCSCEGIPDTILSIDKHTCQDANPCSIDNAGCSHTCLSTMGRVFCLCPDGFMLEDDWKTCQDIDECSVPDLQAEVCHHGCVNTPGSYRCADPLELKDQPILDTAPALCGFGYQVAADGSCIDVNECATDNGGCQEVCENTEGSFFCSCDGDEKALTPDGKSCIDIDNVACPPLNPVGRGYVVCSKLTTPKPWRGRRRLINRPGTKCYLKCPHGYQLHGEYELTCRSDGTWDGPKHGECVRYSKPRLECPKDVVAEVSPGRDEAFVSFSQPDTDLDWFRYVRSKPSWGTRLEANLTPGTHEVTFFARHPVSKKQTSCVLRITVKDGEAPKVDRCPSSIEVIGKNGTAVSWNEPIFTDNIKVARITSNKKPGQYFDLGQHKIEYEASDEAGWTSKCIFAVGVRQE</sequence>
<dbReference type="Pfam" id="PF00084">
    <property type="entry name" value="Sushi"/>
    <property type="match status" value="2"/>
</dbReference>
<feature type="compositionally biased region" description="Basic residues" evidence="7">
    <location>
        <begin position="191"/>
        <end position="211"/>
    </location>
</feature>
<keyword evidence="6" id="KW-0768">Sushi</keyword>
<dbReference type="PROSITE" id="PS50923">
    <property type="entry name" value="SUSHI"/>
    <property type="match status" value="1"/>
</dbReference>
<dbReference type="PANTHER" id="PTHR24034:SF200">
    <property type="entry name" value="EGF-LIKE AND EMI DOMAIN-CONTAINING PROTEIN 1"/>
    <property type="match status" value="1"/>
</dbReference>
<feature type="compositionally biased region" description="Polar residues" evidence="7">
    <location>
        <begin position="113"/>
        <end position="127"/>
    </location>
</feature>
<dbReference type="InterPro" id="IPR003410">
    <property type="entry name" value="HYR_dom"/>
</dbReference>
<dbReference type="PROSITE" id="PS01187">
    <property type="entry name" value="EGF_CA"/>
    <property type="match status" value="3"/>
</dbReference>
<dbReference type="RefSeq" id="XP_015605363.1">
    <property type="nucleotide sequence ID" value="XM_015749877.2"/>
</dbReference>
<protein>
    <submittedName>
        <fullName evidence="11">Uncharacterized protein LOC107272587 isoform X1</fullName>
    </submittedName>
</protein>
<accession>A0AAJ7C9N1</accession>
<evidence type="ECO:0000313" key="10">
    <source>
        <dbReference type="Proteomes" id="UP000694920"/>
    </source>
</evidence>
<dbReference type="InterPro" id="IPR018097">
    <property type="entry name" value="EGF_Ca-bd_CS"/>
</dbReference>
<dbReference type="Gene3D" id="2.10.70.10">
    <property type="entry name" value="Complement Module, domain 1"/>
    <property type="match status" value="2"/>
</dbReference>
<dbReference type="SUPFAM" id="SSF57196">
    <property type="entry name" value="EGF/Laminin"/>
    <property type="match status" value="4"/>
</dbReference>